<reference evidence="1 3" key="1">
    <citation type="submission" date="2018-10" db="EMBL/GenBank/DDBJ databases">
        <title>Genome sequencing of Lactobacillus species.</title>
        <authorList>
            <person name="Baek C."/>
            <person name="Yi H."/>
        </authorList>
    </citation>
    <scope>NUCLEOTIDE SEQUENCE [LARGE SCALE GENOMIC DNA]</scope>
    <source>
        <strain evidence="1 3">DSM 16365</strain>
    </source>
</reference>
<proteinExistence type="predicted"/>
<sequence>MLERNTYFEGALPSMNQNIDGPHHVNTFWQCHAGTWDTRQPQRLLAIAQRAEFATIDVLETLFLLDIKHLTCVENTLIFDRQRGLIKTKLTTRQIMVAYAGRLGLSGTQLIKQLAGEIGLSKHKLPVIHGEAILMPLTTAKRGTTSWYNRHYLHHIEAQGFMTALVYDGQIMIQVDMSERVATRQLEKAGQLQAALQEHHHRRLVPDQSVPPMADTDHEMMQSYTDQVLKHFDILALPGEISCLTRQFFGKL</sequence>
<dbReference type="Proteomes" id="UP000281644">
    <property type="component" value="Chromosome"/>
</dbReference>
<evidence type="ECO:0000313" key="3">
    <source>
        <dbReference type="Proteomes" id="UP000281644"/>
    </source>
</evidence>
<evidence type="ECO:0000313" key="2">
    <source>
        <dbReference type="EMBL" id="MBT1137508.1"/>
    </source>
</evidence>
<accession>A0AAN1PZZ7</accession>
<dbReference type="AlphaFoldDB" id="A0AAN1PZZ7"/>
<reference evidence="2 4" key="2">
    <citation type="submission" date="2021-01" db="EMBL/GenBank/DDBJ databases">
        <title>High-quality draft genome sequence data of six Lactiplantibacillus plantarum subsp. argentoratensis strains isolated from various Greek sourdoughs.</title>
        <authorList>
            <person name="Syrokou M.K."/>
            <person name="Paramithiotis S."/>
            <person name="Skandamis P.N."/>
            <person name="Drosinos E.H."/>
            <person name="Bosnea L."/>
            <person name="Mataragas M."/>
        </authorList>
    </citation>
    <scope>NUCLEOTIDE SEQUENCE [LARGE SCALE GENOMIC DNA]</scope>
    <source>
        <strain evidence="2 4">LQC 2520</strain>
    </source>
</reference>
<name>A0AAN1PZZ7_9LACO</name>
<protein>
    <submittedName>
        <fullName evidence="2">Competence protein ComK</fullName>
    </submittedName>
</protein>
<dbReference type="KEGG" id="larg:LPA65_04890"/>
<dbReference type="GeneID" id="89668695"/>
<organism evidence="1 3">
    <name type="scientific">Lactiplantibacillus argentoratensis</name>
    <dbReference type="NCBI Taxonomy" id="271881"/>
    <lineage>
        <taxon>Bacteria</taxon>
        <taxon>Bacillati</taxon>
        <taxon>Bacillota</taxon>
        <taxon>Bacilli</taxon>
        <taxon>Lactobacillales</taxon>
        <taxon>Lactobacillaceae</taxon>
        <taxon>Lactiplantibacillus</taxon>
    </lineage>
</organism>
<evidence type="ECO:0000313" key="1">
    <source>
        <dbReference type="EMBL" id="AYJ35154.1"/>
    </source>
</evidence>
<dbReference type="Proteomes" id="UP000694640">
    <property type="component" value="Unassembled WGS sequence"/>
</dbReference>
<keyword evidence="4" id="KW-1185">Reference proteome</keyword>
<gene>
    <name evidence="2" type="ORF">JKL17_05070</name>
    <name evidence="1" type="ORF">LPA65_04890</name>
</gene>
<dbReference type="RefSeq" id="WP_054396104.1">
    <property type="nucleotide sequence ID" value="NZ_BJZD01000022.1"/>
</dbReference>
<evidence type="ECO:0000313" key="4">
    <source>
        <dbReference type="Proteomes" id="UP000694640"/>
    </source>
</evidence>
<dbReference type="EMBL" id="CP032751">
    <property type="protein sequence ID" value="AYJ35154.1"/>
    <property type="molecule type" value="Genomic_DNA"/>
</dbReference>
<dbReference type="EMBL" id="JAEQMM010000003">
    <property type="protein sequence ID" value="MBT1137508.1"/>
    <property type="molecule type" value="Genomic_DNA"/>
</dbReference>